<feature type="compositionally biased region" description="Basic and acidic residues" evidence="6">
    <location>
        <begin position="272"/>
        <end position="289"/>
    </location>
</feature>
<feature type="region of interest" description="Disordered" evidence="6">
    <location>
        <begin position="272"/>
        <end position="319"/>
    </location>
</feature>
<feature type="signal peptide" evidence="7">
    <location>
        <begin position="1"/>
        <end position="26"/>
    </location>
</feature>
<dbReference type="GO" id="GO:0030968">
    <property type="term" value="P:endoplasmic reticulum unfolded protein response"/>
    <property type="evidence" value="ECO:0007669"/>
    <property type="project" value="InterPro"/>
</dbReference>
<dbReference type="Pfam" id="PF07915">
    <property type="entry name" value="PRKCSH"/>
    <property type="match status" value="1"/>
</dbReference>
<keyword evidence="3" id="KW-0256">Endoplasmic reticulum</keyword>
<dbReference type="Proteomes" id="UP000225706">
    <property type="component" value="Unassembled WGS sequence"/>
</dbReference>
<reference evidence="10" key="1">
    <citation type="journal article" date="2017" name="bioRxiv">
        <title>Comparative analysis of the genomes of Stylophora pistillata and Acropora digitifera provides evidence for extensive differences between species of corals.</title>
        <authorList>
            <person name="Voolstra C.R."/>
            <person name="Li Y."/>
            <person name="Liew Y.J."/>
            <person name="Baumgarten S."/>
            <person name="Zoccola D."/>
            <person name="Flot J.-F."/>
            <person name="Tambutte S."/>
            <person name="Allemand D."/>
            <person name="Aranda M."/>
        </authorList>
    </citation>
    <scope>NUCLEOTIDE SEQUENCE [LARGE SCALE GENOMIC DNA]</scope>
</reference>
<feature type="region of interest" description="Disordered" evidence="6">
    <location>
        <begin position="770"/>
        <end position="814"/>
    </location>
</feature>
<dbReference type="AlphaFoldDB" id="A0A2B4RUL4"/>
<evidence type="ECO:0000256" key="4">
    <source>
        <dbReference type="ARBA" id="ARBA00023157"/>
    </source>
</evidence>
<evidence type="ECO:0000256" key="1">
    <source>
        <dbReference type="ARBA" id="ARBA00004240"/>
    </source>
</evidence>
<dbReference type="PANTHER" id="PTHR15414:SF5">
    <property type="entry name" value="PROTEIN OS-9"/>
    <property type="match status" value="1"/>
</dbReference>
<sequence length="968" mass="110516">MVITGKLSGELFIFNILSVCFSLVDSNFNEEEIYGVKYGFEISREPVLLKESSELENTVLLSSKHGQQYQCVLPKLENFKKKDEDIQHISRDEIPQLLEPLKKKCLYNNKGWWTYEVCFGKGIYQYHMEANEVVGVKISLGMFSNETDWSQEKIDLKEKPKPGKSSVATKYHSQYYVNGTECDLTGKGRETQIKIFCDEDRADFVVRVDEPSSCSYVITVHTNKLCKHNLFRSSPAQEPQYITCSPALSEERYKIYVDRVELRKKAKEEAKAAREAKDSARKVRAAEKIEGEDEIEEDDDEEVFDRKKPRSKRSQVWPWENPGVESEDEVWIDGNIEQDKIDIHRLDITKGRKKNAMGHLENEGITIMSQKIQRKRQPIMERQKGDAKEKEENPSEDEMKETRDKKKLKEPIERKEKSGEKEGSVEGNEVKKANEVANEQNSEQAIKGEEGISEEEGKAEDIDVASKEGGKETKTEQGLDGEWRNNVDEAILRLRSTVKEKLNKLGVKPEVFDKEEEVGSVGNPEKGGDIADGQVGAEKYEGEIMSEKEDTFEDEDKDTQQKEQQKSKPNLNLFAESLKESQKFFSGGMMKEFLEAASAAQAELEEQFDEERARMKSEVEIIKTKIEKIEEAEETNGVKDEKRGKTLSKIRDSIERFEKTNLQLDDDMQSIKELNKEITSMIKNRDKPSPQGDLLELYQKTDKLLKRIHLRRFQLDQDLDYITKMRGKISGDKDTVEESMDDAQILPTKGGIDKVVNKLKTMIQDLDINSEGNAKGADFGNEGSAETKPASSAIDDVDQLESSESFDESDTKSGVRVKVSKVKKVIVGDDEDSEMEEADLDDEEMEELGLQKRIRMATKKMEELVKQQLRDSGVFPSGKIKVKIVTSKDALEKMEGKNNMKLLSDDEENQFKNMILGLLGGSPDAGKERKRQQDLENNYNLVWNEDELQTVPREDDEADGEVEVESFY</sequence>
<evidence type="ECO:0000256" key="2">
    <source>
        <dbReference type="ARBA" id="ARBA00022729"/>
    </source>
</evidence>
<evidence type="ECO:0000259" key="8">
    <source>
        <dbReference type="PROSITE" id="PS51914"/>
    </source>
</evidence>
<feature type="compositionally biased region" description="Basic and acidic residues" evidence="6">
    <location>
        <begin position="446"/>
        <end position="482"/>
    </location>
</feature>
<dbReference type="InterPro" id="IPR045149">
    <property type="entry name" value="OS-9-like"/>
</dbReference>
<dbReference type="PROSITE" id="PS51914">
    <property type="entry name" value="MRH"/>
    <property type="match status" value="1"/>
</dbReference>
<dbReference type="Gene3D" id="2.70.130.10">
    <property type="entry name" value="Mannose-6-phosphate receptor binding domain"/>
    <property type="match status" value="1"/>
</dbReference>
<feature type="compositionally biased region" description="Basic and acidic residues" evidence="6">
    <location>
        <begin position="400"/>
        <end position="434"/>
    </location>
</feature>
<feature type="coiled-coil region" evidence="5">
    <location>
        <begin position="590"/>
        <end position="677"/>
    </location>
</feature>
<dbReference type="STRING" id="50429.A0A2B4RUL4"/>
<keyword evidence="10" id="KW-1185">Reference proteome</keyword>
<dbReference type="InterPro" id="IPR044865">
    <property type="entry name" value="MRH_dom"/>
</dbReference>
<dbReference type="InterPro" id="IPR012913">
    <property type="entry name" value="OS9-like_dom"/>
</dbReference>
<keyword evidence="5" id="KW-0175">Coiled coil</keyword>
<feature type="chain" id="PRO_5012789855" evidence="7">
    <location>
        <begin position="27"/>
        <end position="968"/>
    </location>
</feature>
<proteinExistence type="predicted"/>
<organism evidence="9 10">
    <name type="scientific">Stylophora pistillata</name>
    <name type="common">Smooth cauliflower coral</name>
    <dbReference type="NCBI Taxonomy" id="50429"/>
    <lineage>
        <taxon>Eukaryota</taxon>
        <taxon>Metazoa</taxon>
        <taxon>Cnidaria</taxon>
        <taxon>Anthozoa</taxon>
        <taxon>Hexacorallia</taxon>
        <taxon>Scleractinia</taxon>
        <taxon>Astrocoeniina</taxon>
        <taxon>Pocilloporidae</taxon>
        <taxon>Stylophora</taxon>
    </lineage>
</organism>
<gene>
    <name evidence="9" type="primary">OS9</name>
    <name evidence="9" type="ORF">AWC38_SpisGene15060</name>
</gene>
<evidence type="ECO:0000256" key="3">
    <source>
        <dbReference type="ARBA" id="ARBA00022824"/>
    </source>
</evidence>
<dbReference type="OrthoDB" id="448954at2759"/>
<accession>A0A2B4RUL4</accession>
<protein>
    <submittedName>
        <fullName evidence="9">Protein OS-9</fullName>
    </submittedName>
</protein>
<feature type="region of interest" description="Disordered" evidence="6">
    <location>
        <begin position="356"/>
        <end position="482"/>
    </location>
</feature>
<feature type="domain" description="MRH" evidence="8">
    <location>
        <begin position="103"/>
        <end position="228"/>
    </location>
</feature>
<feature type="compositionally biased region" description="Basic and acidic residues" evidence="6">
    <location>
        <begin position="538"/>
        <end position="549"/>
    </location>
</feature>
<dbReference type="EMBL" id="LSMT01000315">
    <property type="protein sequence ID" value="PFX20483.1"/>
    <property type="molecule type" value="Genomic_DNA"/>
</dbReference>
<dbReference type="GO" id="GO:0030970">
    <property type="term" value="P:retrograde protein transport, ER to cytosol"/>
    <property type="evidence" value="ECO:0007669"/>
    <property type="project" value="TreeGrafter"/>
</dbReference>
<feature type="compositionally biased region" description="Acidic residues" evidence="6">
    <location>
        <begin position="290"/>
        <end position="303"/>
    </location>
</feature>
<comment type="caution">
    <text evidence="9">The sequence shown here is derived from an EMBL/GenBank/DDBJ whole genome shotgun (WGS) entry which is preliminary data.</text>
</comment>
<keyword evidence="2 7" id="KW-0732">Signal</keyword>
<dbReference type="GO" id="GO:0005788">
    <property type="term" value="C:endoplasmic reticulum lumen"/>
    <property type="evidence" value="ECO:0007669"/>
    <property type="project" value="TreeGrafter"/>
</dbReference>
<dbReference type="InterPro" id="IPR009011">
    <property type="entry name" value="Man6P_isomerase_rcpt-bd_dom_sf"/>
</dbReference>
<feature type="compositionally biased region" description="Basic and acidic residues" evidence="6">
    <location>
        <begin position="378"/>
        <end position="393"/>
    </location>
</feature>
<evidence type="ECO:0000256" key="6">
    <source>
        <dbReference type="SAM" id="MobiDB-lite"/>
    </source>
</evidence>
<keyword evidence="4" id="KW-1015">Disulfide bond</keyword>
<dbReference type="SUPFAM" id="SSF50911">
    <property type="entry name" value="Mannose 6-phosphate receptor domain"/>
    <property type="match status" value="1"/>
</dbReference>
<feature type="region of interest" description="Disordered" evidence="6">
    <location>
        <begin position="514"/>
        <end position="572"/>
    </location>
</feature>
<evidence type="ECO:0000256" key="5">
    <source>
        <dbReference type="SAM" id="Coils"/>
    </source>
</evidence>
<evidence type="ECO:0000256" key="7">
    <source>
        <dbReference type="SAM" id="SignalP"/>
    </source>
</evidence>
<feature type="compositionally biased region" description="Acidic residues" evidence="6">
    <location>
        <begin position="795"/>
        <end position="808"/>
    </location>
</feature>
<evidence type="ECO:0000313" key="9">
    <source>
        <dbReference type="EMBL" id="PFX20483.1"/>
    </source>
</evidence>
<dbReference type="PANTHER" id="PTHR15414">
    <property type="entry name" value="OS-9-RELATED"/>
    <property type="match status" value="1"/>
</dbReference>
<name>A0A2B4RUL4_STYPI</name>
<comment type="subcellular location">
    <subcellularLocation>
        <location evidence="1">Endoplasmic reticulum</location>
    </subcellularLocation>
</comment>
<evidence type="ECO:0000313" key="10">
    <source>
        <dbReference type="Proteomes" id="UP000225706"/>
    </source>
</evidence>